<comment type="caution">
    <text evidence="5">The sequence shown here is derived from an EMBL/GenBank/DDBJ whole genome shotgun (WGS) entry which is preliminary data.</text>
</comment>
<dbReference type="EMBL" id="JOKZ01000235">
    <property type="protein sequence ID" value="KKP00705.1"/>
    <property type="molecule type" value="Genomic_DNA"/>
</dbReference>
<dbReference type="PRINTS" id="PR00080">
    <property type="entry name" value="SDRFAMILY"/>
</dbReference>
<dbReference type="AlphaFoldDB" id="A0A0F9X847"/>
<proteinExistence type="inferred from homology"/>
<evidence type="ECO:0000313" key="6">
    <source>
        <dbReference type="Proteomes" id="UP000034112"/>
    </source>
</evidence>
<keyword evidence="3" id="KW-0560">Oxidoreductase</keyword>
<dbReference type="PANTHER" id="PTHR43976:SF16">
    <property type="entry name" value="SHORT-CHAIN DEHYDROGENASE_REDUCTASE FAMILY PROTEIN"/>
    <property type="match status" value="1"/>
</dbReference>
<evidence type="ECO:0000256" key="3">
    <source>
        <dbReference type="ARBA" id="ARBA00023002"/>
    </source>
</evidence>
<dbReference type="PROSITE" id="PS00061">
    <property type="entry name" value="ADH_SHORT"/>
    <property type="match status" value="1"/>
</dbReference>
<dbReference type="PANTHER" id="PTHR43976">
    <property type="entry name" value="SHORT CHAIN DEHYDROGENASE"/>
    <property type="match status" value="1"/>
</dbReference>
<accession>A0A0F9X847</accession>
<dbReference type="InterPro" id="IPR036291">
    <property type="entry name" value="NAD(P)-bd_dom_sf"/>
</dbReference>
<evidence type="ECO:0000256" key="4">
    <source>
        <dbReference type="RuleBase" id="RU000363"/>
    </source>
</evidence>
<dbReference type="GO" id="GO:0016491">
    <property type="term" value="F:oxidoreductase activity"/>
    <property type="evidence" value="ECO:0007669"/>
    <property type="project" value="UniProtKB-KW"/>
</dbReference>
<dbReference type="OrthoDB" id="1274115at2759"/>
<keyword evidence="2" id="KW-0521">NADP</keyword>
<dbReference type="PRINTS" id="PR00081">
    <property type="entry name" value="GDHRDH"/>
</dbReference>
<dbReference type="InterPro" id="IPR051911">
    <property type="entry name" value="SDR_oxidoreductase"/>
</dbReference>
<evidence type="ECO:0000256" key="2">
    <source>
        <dbReference type="ARBA" id="ARBA00022857"/>
    </source>
</evidence>
<dbReference type="Pfam" id="PF00106">
    <property type="entry name" value="adh_short"/>
    <property type="match status" value="1"/>
</dbReference>
<name>A0A0F9X847_TRIHA</name>
<gene>
    <name evidence="5" type="ORF">THAR02_07192</name>
</gene>
<dbReference type="SUPFAM" id="SSF51735">
    <property type="entry name" value="NAD(P)-binding Rossmann-fold domains"/>
    <property type="match status" value="1"/>
</dbReference>
<comment type="similarity">
    <text evidence="1 4">Belongs to the short-chain dehydrogenases/reductases (SDR) family.</text>
</comment>
<evidence type="ECO:0000313" key="5">
    <source>
        <dbReference type="EMBL" id="KKP00705.1"/>
    </source>
</evidence>
<organism evidence="5 6">
    <name type="scientific">Trichoderma harzianum</name>
    <name type="common">Hypocrea lixii</name>
    <dbReference type="NCBI Taxonomy" id="5544"/>
    <lineage>
        <taxon>Eukaryota</taxon>
        <taxon>Fungi</taxon>
        <taxon>Dikarya</taxon>
        <taxon>Ascomycota</taxon>
        <taxon>Pezizomycotina</taxon>
        <taxon>Sordariomycetes</taxon>
        <taxon>Hypocreomycetidae</taxon>
        <taxon>Hypocreales</taxon>
        <taxon>Hypocreaceae</taxon>
        <taxon>Trichoderma</taxon>
    </lineage>
</organism>
<dbReference type="InterPro" id="IPR020904">
    <property type="entry name" value="Sc_DH/Rdtase_CS"/>
</dbReference>
<protein>
    <submittedName>
        <fullName evidence="5">Uncharacterized protein</fullName>
    </submittedName>
</protein>
<dbReference type="Gene3D" id="3.40.50.720">
    <property type="entry name" value="NAD(P)-binding Rossmann-like Domain"/>
    <property type="match status" value="1"/>
</dbReference>
<sequence length="283" mass="30154">MTVFLITGASSGLGLALSLGALRLGHRVIGATRDSTKARTANPEFEKLGGVWLSMNVSSPSCEDCVRNIAEKENVDVLVNSAGYALLGPVEQISDAEAHAQMETNFHGTLRTVRGVLPTFRSRRSGTIVNITSGAGFIGLASRGLYCSSKFAVEGLSEALANELAPFSIRIIIAEPGAYRTNFLETLTFPEAGIGEYSETPAGKMMELTKDMKNRKLGNVDKAASVVLDVILGSGAAADDTIQKCLRVPLGQDCWPLAKKEAEAWVKELDMIEAISMSVGVEE</sequence>
<dbReference type="InterPro" id="IPR002347">
    <property type="entry name" value="SDR_fam"/>
</dbReference>
<dbReference type="OMA" id="CWPLAKK"/>
<dbReference type="Proteomes" id="UP000034112">
    <property type="component" value="Unassembled WGS sequence"/>
</dbReference>
<reference evidence="6" key="1">
    <citation type="journal article" date="2015" name="Genome Announc.">
        <title>Draft whole-genome sequence of the biocontrol agent Trichoderma harzianum T6776.</title>
        <authorList>
            <person name="Baroncelli R."/>
            <person name="Piaggeschi G."/>
            <person name="Fiorini L."/>
            <person name="Bertolini E."/>
            <person name="Zapparata A."/>
            <person name="Pe M.E."/>
            <person name="Sarrocco S."/>
            <person name="Vannacci G."/>
        </authorList>
    </citation>
    <scope>NUCLEOTIDE SEQUENCE [LARGE SCALE GENOMIC DNA]</scope>
    <source>
        <strain evidence="6">T6776</strain>
    </source>
</reference>
<evidence type="ECO:0000256" key="1">
    <source>
        <dbReference type="ARBA" id="ARBA00006484"/>
    </source>
</evidence>